<dbReference type="InterPro" id="IPR005234">
    <property type="entry name" value="ScpB_csome_segregation"/>
</dbReference>
<dbReference type="PIRSF" id="PIRSF019345">
    <property type="entry name" value="ScpB"/>
    <property type="match status" value="1"/>
</dbReference>
<dbReference type="Proteomes" id="UP000567922">
    <property type="component" value="Unassembled WGS sequence"/>
</dbReference>
<dbReference type="NCBIfam" id="TIGR00281">
    <property type="entry name" value="SMC-Scp complex subunit ScpB"/>
    <property type="match status" value="1"/>
</dbReference>
<dbReference type="InterPro" id="IPR036388">
    <property type="entry name" value="WH-like_DNA-bd_sf"/>
</dbReference>
<proteinExistence type="predicted"/>
<evidence type="ECO:0000313" key="5">
    <source>
        <dbReference type="EMBL" id="MBB3038658.1"/>
    </source>
</evidence>
<name>A0A839RR04_9ACTN</name>
<dbReference type="GO" id="GO:0051301">
    <property type="term" value="P:cell division"/>
    <property type="evidence" value="ECO:0007669"/>
    <property type="project" value="UniProtKB-KW"/>
</dbReference>
<keyword evidence="3" id="KW-0159">Chromosome partition</keyword>
<sequence>MQDDHPDDDAEQWTEQRLEAALEALLLVVDTPASAESLADALDVPEDRVRRALVRMGASYESRRSGIDLRFAGDGWRMYTRSEYSVYVERLIRDGARSKLTRAALETLAVIAYRQPVTRARVSAVRGVNVDGVVRTLLARGLIAETEPDPESAATRYVTTELFLERLGIAAVAELPPLAPLLPDVDVIDELGIEIESDLDARMAKSHARSSRAGERATSEQE</sequence>
<dbReference type="GO" id="GO:0051304">
    <property type="term" value="P:chromosome separation"/>
    <property type="evidence" value="ECO:0007669"/>
    <property type="project" value="InterPro"/>
</dbReference>
<keyword evidence="4" id="KW-0131">Cell cycle</keyword>
<protein>
    <submittedName>
        <fullName evidence="5">Segregation and condensation protein B</fullName>
    </submittedName>
</protein>
<evidence type="ECO:0000256" key="1">
    <source>
        <dbReference type="ARBA" id="ARBA00022490"/>
    </source>
</evidence>
<dbReference type="OrthoDB" id="9806226at2"/>
<evidence type="ECO:0000256" key="4">
    <source>
        <dbReference type="ARBA" id="ARBA00023306"/>
    </source>
</evidence>
<keyword evidence="1" id="KW-0963">Cytoplasm</keyword>
<gene>
    <name evidence="5" type="ORF">FHU29_003127</name>
</gene>
<keyword evidence="2" id="KW-0132">Cell division</keyword>
<dbReference type="SUPFAM" id="SSF46785">
    <property type="entry name" value="Winged helix' DNA-binding domain"/>
    <property type="match status" value="2"/>
</dbReference>
<dbReference type="InterPro" id="IPR036390">
    <property type="entry name" value="WH_DNA-bd_sf"/>
</dbReference>
<accession>A0A839RR04</accession>
<keyword evidence="6" id="KW-1185">Reference proteome</keyword>
<reference evidence="5 6" key="1">
    <citation type="submission" date="2020-08" db="EMBL/GenBank/DDBJ databases">
        <title>Sequencing the genomes of 1000 actinobacteria strains.</title>
        <authorList>
            <person name="Klenk H.-P."/>
        </authorList>
    </citation>
    <scope>NUCLEOTIDE SEQUENCE [LARGE SCALE GENOMIC DNA]</scope>
    <source>
        <strain evidence="5 6">DSM 45258</strain>
    </source>
</reference>
<evidence type="ECO:0000313" key="6">
    <source>
        <dbReference type="Proteomes" id="UP000567922"/>
    </source>
</evidence>
<dbReference type="PANTHER" id="PTHR34298">
    <property type="entry name" value="SEGREGATION AND CONDENSATION PROTEIN B"/>
    <property type="match status" value="1"/>
</dbReference>
<comment type="caution">
    <text evidence="5">The sequence shown here is derived from an EMBL/GenBank/DDBJ whole genome shotgun (WGS) entry which is preliminary data.</text>
</comment>
<evidence type="ECO:0000256" key="3">
    <source>
        <dbReference type="ARBA" id="ARBA00022829"/>
    </source>
</evidence>
<organism evidence="5 6">
    <name type="scientific">Hoyosella altamirensis</name>
    <dbReference type="NCBI Taxonomy" id="616997"/>
    <lineage>
        <taxon>Bacteria</taxon>
        <taxon>Bacillati</taxon>
        <taxon>Actinomycetota</taxon>
        <taxon>Actinomycetes</taxon>
        <taxon>Mycobacteriales</taxon>
        <taxon>Hoyosellaceae</taxon>
        <taxon>Hoyosella</taxon>
    </lineage>
</organism>
<dbReference type="PANTHER" id="PTHR34298:SF2">
    <property type="entry name" value="SEGREGATION AND CONDENSATION PROTEIN B"/>
    <property type="match status" value="1"/>
</dbReference>
<dbReference type="Pfam" id="PF04079">
    <property type="entry name" value="SMC_ScpB"/>
    <property type="match status" value="1"/>
</dbReference>
<dbReference type="AlphaFoldDB" id="A0A839RR04"/>
<dbReference type="Gene3D" id="1.10.10.10">
    <property type="entry name" value="Winged helix-like DNA-binding domain superfamily/Winged helix DNA-binding domain"/>
    <property type="match status" value="2"/>
</dbReference>
<dbReference type="RefSeq" id="WP_064440560.1">
    <property type="nucleotide sequence ID" value="NZ_BDDI01000008.1"/>
</dbReference>
<dbReference type="EMBL" id="JACHWS010000003">
    <property type="protein sequence ID" value="MBB3038658.1"/>
    <property type="molecule type" value="Genomic_DNA"/>
</dbReference>
<evidence type="ECO:0000256" key="2">
    <source>
        <dbReference type="ARBA" id="ARBA00022618"/>
    </source>
</evidence>